<reference evidence="2 3" key="1">
    <citation type="submission" date="2017-09" db="EMBL/GenBank/DDBJ databases">
        <authorList>
            <person name="Ehlers B."/>
            <person name="Leendertz F.H."/>
        </authorList>
    </citation>
    <scope>NUCLEOTIDE SEQUENCE [LARGE SCALE GENOMIC DNA]</scope>
    <source>
        <strain evidence="2 3">DSM 16848</strain>
    </source>
</reference>
<keyword evidence="1" id="KW-0812">Transmembrane</keyword>
<evidence type="ECO:0000256" key="1">
    <source>
        <dbReference type="SAM" id="Phobius"/>
    </source>
</evidence>
<protein>
    <submittedName>
        <fullName evidence="2">Uncharacterized protein</fullName>
    </submittedName>
</protein>
<gene>
    <name evidence="2" type="ORF">SAMN02746062_02050</name>
</gene>
<evidence type="ECO:0000313" key="3">
    <source>
        <dbReference type="Proteomes" id="UP000219669"/>
    </source>
</evidence>
<dbReference type="Proteomes" id="UP000219669">
    <property type="component" value="Unassembled WGS sequence"/>
</dbReference>
<evidence type="ECO:0000313" key="2">
    <source>
        <dbReference type="EMBL" id="SOD70268.1"/>
    </source>
</evidence>
<dbReference type="RefSeq" id="WP_097115002.1">
    <property type="nucleotide sequence ID" value="NZ_CP083931.1"/>
</dbReference>
<dbReference type="AlphaFoldDB" id="A0A286EH92"/>
<name>A0A286EH92_9NEIS</name>
<accession>A0A286EH92</accession>
<dbReference type="EMBL" id="OCNF01000024">
    <property type="protein sequence ID" value="SOD70268.1"/>
    <property type="molecule type" value="Genomic_DNA"/>
</dbReference>
<keyword evidence="1" id="KW-0472">Membrane</keyword>
<keyword evidence="1" id="KW-1133">Transmembrane helix</keyword>
<sequence length="173" mass="20262">MSYQNINFTISWQSSEDTELFEILTSPPKTSSFNNLDGFGAQLAVIEKEVTFQKVLEQLILSSEITKNLKELFQIEVFSGFFIMLVLYIISPITVTKVPSELEIFFNIFEQEKFTYKIVKEQLYQLMEDNDVSRQQIDYGISFLIEKNLVKEYENGDLIITRKLLKKIEINFI</sequence>
<keyword evidence="3" id="KW-1185">Reference proteome</keyword>
<organism evidence="2 3">
    <name type="scientific">Alysiella filiformis DSM 16848</name>
    <dbReference type="NCBI Taxonomy" id="1120981"/>
    <lineage>
        <taxon>Bacteria</taxon>
        <taxon>Pseudomonadati</taxon>
        <taxon>Pseudomonadota</taxon>
        <taxon>Betaproteobacteria</taxon>
        <taxon>Neisseriales</taxon>
        <taxon>Neisseriaceae</taxon>
        <taxon>Alysiella</taxon>
    </lineage>
</organism>
<feature type="transmembrane region" description="Helical" evidence="1">
    <location>
        <begin position="72"/>
        <end position="90"/>
    </location>
</feature>
<proteinExistence type="predicted"/>